<dbReference type="PANTHER" id="PTHR33416:SF17">
    <property type="entry name" value="PROTEIN KAKU4"/>
    <property type="match status" value="1"/>
</dbReference>
<comment type="caution">
    <text evidence="2">The sequence shown here is derived from an EMBL/GenBank/DDBJ whole genome shotgun (WGS) entry which is preliminary data.</text>
</comment>
<dbReference type="Proteomes" id="UP001472677">
    <property type="component" value="Unassembled WGS sequence"/>
</dbReference>
<feature type="region of interest" description="Disordered" evidence="1">
    <location>
        <begin position="1"/>
        <end position="29"/>
    </location>
</feature>
<keyword evidence="3" id="KW-1185">Reference proteome</keyword>
<accession>A0ABR2E0N6</accession>
<reference evidence="2 3" key="1">
    <citation type="journal article" date="2024" name="G3 (Bethesda)">
        <title>Genome assembly of Hibiscus sabdariffa L. provides insights into metabolisms of medicinal natural products.</title>
        <authorList>
            <person name="Kim T."/>
        </authorList>
    </citation>
    <scope>NUCLEOTIDE SEQUENCE [LARGE SCALE GENOMIC DNA]</scope>
    <source>
        <strain evidence="2">TK-2024</strain>
        <tissue evidence="2">Old leaves</tissue>
    </source>
</reference>
<dbReference type="EMBL" id="JBBPBM010000020">
    <property type="protein sequence ID" value="KAK8550616.1"/>
    <property type="molecule type" value="Genomic_DNA"/>
</dbReference>
<name>A0ABR2E0N6_9ROSI</name>
<gene>
    <name evidence="2" type="ORF">V6N12_039315</name>
</gene>
<evidence type="ECO:0008006" key="4">
    <source>
        <dbReference type="Google" id="ProtNLM"/>
    </source>
</evidence>
<evidence type="ECO:0000313" key="3">
    <source>
        <dbReference type="Proteomes" id="UP001472677"/>
    </source>
</evidence>
<feature type="region of interest" description="Disordered" evidence="1">
    <location>
        <begin position="65"/>
        <end position="89"/>
    </location>
</feature>
<organism evidence="2 3">
    <name type="scientific">Hibiscus sabdariffa</name>
    <name type="common">roselle</name>
    <dbReference type="NCBI Taxonomy" id="183260"/>
    <lineage>
        <taxon>Eukaryota</taxon>
        <taxon>Viridiplantae</taxon>
        <taxon>Streptophyta</taxon>
        <taxon>Embryophyta</taxon>
        <taxon>Tracheophyta</taxon>
        <taxon>Spermatophyta</taxon>
        <taxon>Magnoliopsida</taxon>
        <taxon>eudicotyledons</taxon>
        <taxon>Gunneridae</taxon>
        <taxon>Pentapetalae</taxon>
        <taxon>rosids</taxon>
        <taxon>malvids</taxon>
        <taxon>Malvales</taxon>
        <taxon>Malvaceae</taxon>
        <taxon>Malvoideae</taxon>
        <taxon>Hibiscus</taxon>
    </lineage>
</organism>
<evidence type="ECO:0000256" key="1">
    <source>
        <dbReference type="SAM" id="MobiDB-lite"/>
    </source>
</evidence>
<sequence length="541" mass="58916">MATVSGASPGGDPQSGGMSPETPYHRPGFLNSALHNPNWISRNIFPPTRAIVTGAGRVLASVLGFDSSSSSSSECGSCPDDTLDNNDDQEVSSQGVHAIEVRDPQYFAGKNESKCLIEQLLMQESFSRQECDKLTDIIKSRVVDSPSTCGLGLGRLDETPERTEGHHGTCALDSVILKQDVEGEVGLPVHMAKPYMQTCHPWASPSKNNTEFRSPSSVVIPLFKEDTPYSIGGNFLFSSKRKRNSLATGSWNIHDEIRRVRYKATEEILKNLSSSKIDSHSFPLEHKKGPDSVAANNLGPAKEDKLQISKRPVDASIDLAAKSGHELVMIKDTTSPPLSSVSQLTKDVFHTDVLPISTTLCCEQDQSLSLINIFLCKMFLSEIFGSDETLDAGPRLQSTAYVMSEAHSDVAPDANHLKESCEDKTCTREGTAQVVSLFSMSSEVGKEQNHGPIISKEDKVVACRDDNVSRVVAEEKRELLCEAASTEVPMVNETDAADSVSQHSWSMQYEGSPQDPNTPTSKDNSAGKSYFTIEQQQEQGE</sequence>
<feature type="compositionally biased region" description="Polar residues" evidence="1">
    <location>
        <begin position="499"/>
        <end position="541"/>
    </location>
</feature>
<proteinExistence type="predicted"/>
<protein>
    <recommendedName>
        <fullName evidence="4">Protein KAKU4</fullName>
    </recommendedName>
</protein>
<feature type="region of interest" description="Disordered" evidence="1">
    <location>
        <begin position="490"/>
        <end position="541"/>
    </location>
</feature>
<dbReference type="PANTHER" id="PTHR33416">
    <property type="entry name" value="NUCLEAR PORE COMPLEX PROTEIN NUP1"/>
    <property type="match status" value="1"/>
</dbReference>
<evidence type="ECO:0000313" key="2">
    <source>
        <dbReference type="EMBL" id="KAK8550616.1"/>
    </source>
</evidence>